<evidence type="ECO:0000259" key="2">
    <source>
        <dbReference type="Pfam" id="PF02517"/>
    </source>
</evidence>
<dbReference type="InterPro" id="IPR003675">
    <property type="entry name" value="Rce1/LyrA-like_dom"/>
</dbReference>
<dbReference type="AlphaFoldDB" id="A0AAE3GMN2"/>
<keyword evidence="1" id="KW-0472">Membrane</keyword>
<feature type="transmembrane region" description="Helical" evidence="1">
    <location>
        <begin position="125"/>
        <end position="145"/>
    </location>
</feature>
<dbReference type="Pfam" id="PF02517">
    <property type="entry name" value="Rce1-like"/>
    <property type="match status" value="1"/>
</dbReference>
<comment type="caution">
    <text evidence="3">The sequence shown here is derived from an EMBL/GenBank/DDBJ whole genome shotgun (WGS) entry which is preliminary data.</text>
</comment>
<dbReference type="EMBL" id="JAMTCK010000031">
    <property type="protein sequence ID" value="MCP2170343.1"/>
    <property type="molecule type" value="Genomic_DNA"/>
</dbReference>
<feature type="transmembrane region" description="Helical" evidence="1">
    <location>
        <begin position="272"/>
        <end position="291"/>
    </location>
</feature>
<keyword evidence="1" id="KW-1133">Transmembrane helix</keyword>
<gene>
    <name evidence="3" type="ORF">LX83_007234</name>
</gene>
<feature type="transmembrane region" description="Helical" evidence="1">
    <location>
        <begin position="93"/>
        <end position="119"/>
    </location>
</feature>
<feature type="transmembrane region" description="Helical" evidence="1">
    <location>
        <begin position="20"/>
        <end position="38"/>
    </location>
</feature>
<feature type="transmembrane region" description="Helical" evidence="1">
    <location>
        <begin position="234"/>
        <end position="252"/>
    </location>
</feature>
<feature type="transmembrane region" description="Helical" evidence="1">
    <location>
        <begin position="50"/>
        <end position="72"/>
    </location>
</feature>
<evidence type="ECO:0000256" key="1">
    <source>
        <dbReference type="SAM" id="Phobius"/>
    </source>
</evidence>
<proteinExistence type="predicted"/>
<feature type="transmembrane region" description="Helical" evidence="1">
    <location>
        <begin position="210"/>
        <end position="227"/>
    </location>
</feature>
<reference evidence="3" key="1">
    <citation type="submission" date="2022-06" db="EMBL/GenBank/DDBJ databases">
        <title>Genomic Encyclopedia of Archaeal and Bacterial Type Strains, Phase II (KMG-II): from individual species to whole genera.</title>
        <authorList>
            <person name="Goeker M."/>
        </authorList>
    </citation>
    <scope>NUCLEOTIDE SEQUENCE</scope>
    <source>
        <strain evidence="3">DSM 43935</strain>
    </source>
</reference>
<keyword evidence="1" id="KW-0812">Transmembrane</keyword>
<sequence length="309" mass="32286">MDAVTVQPVRTTLRTCWSRAVLGAASMALGLGTAAALSDAAHHRLGVDGLARQALTAVVCVVITASLIVLLRRGVDRRPMAGLGLAWRGGPRAFGLGVLVTGGAAAAVFGLGTAAGWLRWGVVDWPALVTFLLVNSVIAVALEALPEELAFRGYVYRTLSTRLRRWTAALVTTGLFLVTPAAANAVQAAVSTLLGEPAPPVSFAPAGEDPVSYAILLAVFGTTLVVTRVATGSVWTCVALHLTFLTVNRVALFGDVRGAGWSATMTTPDAVLLVPGYLVLTALSFVVLSRIRGRRLGWRERAPEPADEA</sequence>
<dbReference type="RefSeq" id="WP_253780537.1">
    <property type="nucleotide sequence ID" value="NZ_JAMTCK010000031.1"/>
</dbReference>
<feature type="transmembrane region" description="Helical" evidence="1">
    <location>
        <begin position="166"/>
        <end position="190"/>
    </location>
</feature>
<feature type="domain" description="CAAX prenyl protease 2/Lysostaphin resistance protein A-like" evidence="2">
    <location>
        <begin position="132"/>
        <end position="244"/>
    </location>
</feature>
<organism evidence="3 4">
    <name type="scientific">Goodfellowiella coeruleoviolacea</name>
    <dbReference type="NCBI Taxonomy" id="334858"/>
    <lineage>
        <taxon>Bacteria</taxon>
        <taxon>Bacillati</taxon>
        <taxon>Actinomycetota</taxon>
        <taxon>Actinomycetes</taxon>
        <taxon>Pseudonocardiales</taxon>
        <taxon>Pseudonocardiaceae</taxon>
        <taxon>Goodfellowiella</taxon>
    </lineage>
</organism>
<accession>A0AAE3GMN2</accession>
<keyword evidence="4" id="KW-1185">Reference proteome</keyword>
<dbReference type="Proteomes" id="UP001206128">
    <property type="component" value="Unassembled WGS sequence"/>
</dbReference>
<protein>
    <recommendedName>
        <fullName evidence="2">CAAX prenyl protease 2/Lysostaphin resistance protein A-like domain-containing protein</fullName>
    </recommendedName>
</protein>
<name>A0AAE3GMN2_9PSEU</name>
<dbReference type="GO" id="GO:0004175">
    <property type="term" value="F:endopeptidase activity"/>
    <property type="evidence" value="ECO:0007669"/>
    <property type="project" value="UniProtKB-ARBA"/>
</dbReference>
<evidence type="ECO:0000313" key="4">
    <source>
        <dbReference type="Proteomes" id="UP001206128"/>
    </source>
</evidence>
<evidence type="ECO:0000313" key="3">
    <source>
        <dbReference type="EMBL" id="MCP2170343.1"/>
    </source>
</evidence>
<dbReference type="GO" id="GO:0080120">
    <property type="term" value="P:CAAX-box protein maturation"/>
    <property type="evidence" value="ECO:0007669"/>
    <property type="project" value="UniProtKB-ARBA"/>
</dbReference>